<dbReference type="SUPFAM" id="SSF56112">
    <property type="entry name" value="Protein kinase-like (PK-like)"/>
    <property type="match status" value="1"/>
</dbReference>
<accession>A0A9Q0RSW7</accession>
<dbReference type="PROSITE" id="PS50011">
    <property type="entry name" value="PROTEIN_KINASE_DOM"/>
    <property type="match status" value="1"/>
</dbReference>
<evidence type="ECO:0000256" key="2">
    <source>
        <dbReference type="ARBA" id="ARBA00022679"/>
    </source>
</evidence>
<keyword evidence="2" id="KW-0808">Transferase</keyword>
<evidence type="ECO:0000313" key="8">
    <source>
        <dbReference type="EMBL" id="KAJ6224741.1"/>
    </source>
</evidence>
<dbReference type="OMA" id="CHRSINP"/>
<evidence type="ECO:0000259" key="7">
    <source>
        <dbReference type="PROSITE" id="PS50011"/>
    </source>
</evidence>
<gene>
    <name evidence="8" type="ORF">RDWZM_003286</name>
</gene>
<sequence>MPYIQPTWVKLVQPPGQHVGPGAGGSRISANQGEDGINRTLRTVPHDEKYKGAPTGTSETNEVKPPQPMPDPAQRTRMQCSLNIVSSQVEELERANPGDSTEDESFFRYSIGVDVVMFCGKYSNIYLAHHNDKPDFHLIARVFEPTAKVDPHRSKYLKVLKHLGRRNPYVIGTWDVFFDTNGRVVIFQEYALYGNLQQYITQNNVYVPEPQLHEWAQQVYLGMSFLGDAGVCHRAINPKHLLLTTVEDDETKTLLKLGSFRDAIIYYDPKGGRIRNQPCRPLEKRNVANYQAPEVFGEANEEFDPIAADVWSYGASFFFAATRLYPYRYKSSAHADIGLDIQKTIEQAKVLSEQCKSWFNALLNADVTQRIEFNKIEAEPWFKTTF</sequence>
<feature type="domain" description="Protein kinase" evidence="7">
    <location>
        <begin position="111"/>
        <end position="382"/>
    </location>
</feature>
<dbReference type="InterPro" id="IPR011009">
    <property type="entry name" value="Kinase-like_dom_sf"/>
</dbReference>
<keyword evidence="4" id="KW-0418">Kinase</keyword>
<evidence type="ECO:0000256" key="6">
    <source>
        <dbReference type="SAM" id="MobiDB-lite"/>
    </source>
</evidence>
<dbReference type="SMART" id="SM00220">
    <property type="entry name" value="S_TKc"/>
    <property type="match status" value="1"/>
</dbReference>
<evidence type="ECO:0000313" key="9">
    <source>
        <dbReference type="Proteomes" id="UP001142055"/>
    </source>
</evidence>
<dbReference type="PANTHER" id="PTHR24345">
    <property type="entry name" value="SERINE/THREONINE-PROTEIN KINASE PLK"/>
    <property type="match status" value="1"/>
</dbReference>
<dbReference type="PANTHER" id="PTHR24345:SF0">
    <property type="entry name" value="CELL CYCLE SERINE_THREONINE-PROTEIN KINASE CDC5_MSD2"/>
    <property type="match status" value="1"/>
</dbReference>
<protein>
    <recommendedName>
        <fullName evidence="7">Protein kinase domain-containing protein</fullName>
    </recommendedName>
</protein>
<keyword evidence="1" id="KW-0723">Serine/threonine-protein kinase</keyword>
<evidence type="ECO:0000256" key="1">
    <source>
        <dbReference type="ARBA" id="ARBA00022527"/>
    </source>
</evidence>
<dbReference type="Pfam" id="PF00069">
    <property type="entry name" value="Pkinase"/>
    <property type="match status" value="1"/>
</dbReference>
<dbReference type="Proteomes" id="UP001142055">
    <property type="component" value="Chromosome 1"/>
</dbReference>
<evidence type="ECO:0000256" key="5">
    <source>
        <dbReference type="ARBA" id="ARBA00022840"/>
    </source>
</evidence>
<dbReference type="GO" id="GO:0005634">
    <property type="term" value="C:nucleus"/>
    <property type="evidence" value="ECO:0007669"/>
    <property type="project" value="TreeGrafter"/>
</dbReference>
<dbReference type="InterPro" id="IPR000719">
    <property type="entry name" value="Prot_kinase_dom"/>
</dbReference>
<dbReference type="AlphaFoldDB" id="A0A9Q0RSW7"/>
<reference evidence="8" key="1">
    <citation type="submission" date="2022-12" db="EMBL/GenBank/DDBJ databases">
        <title>Genome assemblies of Blomia tropicalis.</title>
        <authorList>
            <person name="Cui Y."/>
        </authorList>
    </citation>
    <scope>NUCLEOTIDE SEQUENCE</scope>
    <source>
        <tissue evidence="8">Adult mites</tissue>
    </source>
</reference>
<dbReference type="EMBL" id="JAPWDV010000001">
    <property type="protein sequence ID" value="KAJ6224741.1"/>
    <property type="molecule type" value="Genomic_DNA"/>
</dbReference>
<dbReference type="GO" id="GO:0005524">
    <property type="term" value="F:ATP binding"/>
    <property type="evidence" value="ECO:0007669"/>
    <property type="project" value="UniProtKB-KW"/>
</dbReference>
<evidence type="ECO:0000256" key="4">
    <source>
        <dbReference type="ARBA" id="ARBA00022777"/>
    </source>
</evidence>
<dbReference type="Gene3D" id="1.10.510.10">
    <property type="entry name" value="Transferase(Phosphotransferase) domain 1"/>
    <property type="match status" value="1"/>
</dbReference>
<name>A0A9Q0RSW7_BLOTA</name>
<evidence type="ECO:0000256" key="3">
    <source>
        <dbReference type="ARBA" id="ARBA00022741"/>
    </source>
</evidence>
<dbReference type="OrthoDB" id="6508051at2759"/>
<proteinExistence type="predicted"/>
<keyword evidence="9" id="KW-1185">Reference proteome</keyword>
<keyword evidence="3" id="KW-0547">Nucleotide-binding</keyword>
<feature type="region of interest" description="Disordered" evidence="6">
    <location>
        <begin position="14"/>
        <end position="74"/>
    </location>
</feature>
<keyword evidence="5" id="KW-0067">ATP-binding</keyword>
<comment type="caution">
    <text evidence="8">The sequence shown here is derived from an EMBL/GenBank/DDBJ whole genome shotgun (WGS) entry which is preliminary data.</text>
</comment>
<dbReference type="GO" id="GO:0004674">
    <property type="term" value="F:protein serine/threonine kinase activity"/>
    <property type="evidence" value="ECO:0007669"/>
    <property type="project" value="UniProtKB-KW"/>
</dbReference>
<organism evidence="8 9">
    <name type="scientific">Blomia tropicalis</name>
    <name type="common">Mite</name>
    <dbReference type="NCBI Taxonomy" id="40697"/>
    <lineage>
        <taxon>Eukaryota</taxon>
        <taxon>Metazoa</taxon>
        <taxon>Ecdysozoa</taxon>
        <taxon>Arthropoda</taxon>
        <taxon>Chelicerata</taxon>
        <taxon>Arachnida</taxon>
        <taxon>Acari</taxon>
        <taxon>Acariformes</taxon>
        <taxon>Sarcoptiformes</taxon>
        <taxon>Astigmata</taxon>
        <taxon>Glycyphagoidea</taxon>
        <taxon>Echimyopodidae</taxon>
        <taxon>Blomia</taxon>
    </lineage>
</organism>